<evidence type="ECO:0000313" key="4">
    <source>
        <dbReference type="EMBL" id="ADE16276.1"/>
    </source>
</evidence>
<comment type="subcellular location">
    <subcellularLocation>
        <location evidence="1">Secreted</location>
    </subcellularLocation>
</comment>
<evidence type="ECO:0000256" key="2">
    <source>
        <dbReference type="ARBA" id="ARBA00022729"/>
    </source>
</evidence>
<dbReference type="CDD" id="cd10918">
    <property type="entry name" value="CE4_NodB_like_5s_6s"/>
    <property type="match status" value="1"/>
</dbReference>
<dbReference type="InterPro" id="IPR051398">
    <property type="entry name" value="Polysacch_Deacetylase"/>
</dbReference>
<accession>D5C029</accession>
<dbReference type="Proteomes" id="UP000001844">
    <property type="component" value="Chromosome"/>
</dbReference>
<dbReference type="Pfam" id="PF01522">
    <property type="entry name" value="Polysacc_deac_1"/>
    <property type="match status" value="2"/>
</dbReference>
<evidence type="ECO:0000256" key="1">
    <source>
        <dbReference type="ARBA" id="ARBA00004613"/>
    </source>
</evidence>
<evidence type="ECO:0000313" key="5">
    <source>
        <dbReference type="Proteomes" id="UP000001844"/>
    </source>
</evidence>
<feature type="domain" description="NodB homology" evidence="3">
    <location>
        <begin position="93"/>
        <end position="340"/>
    </location>
</feature>
<dbReference type="InterPro" id="IPR011330">
    <property type="entry name" value="Glyco_hydro/deAcase_b/a-brl"/>
</dbReference>
<proteinExistence type="predicted"/>
<dbReference type="Gene3D" id="3.20.20.370">
    <property type="entry name" value="Glycoside hydrolase/deacetylase"/>
    <property type="match status" value="1"/>
</dbReference>
<dbReference type="SUPFAM" id="SSF88713">
    <property type="entry name" value="Glycoside hydrolase/deacetylase"/>
    <property type="match status" value="1"/>
</dbReference>
<protein>
    <submittedName>
        <fullName evidence="4">Polysaccharide deacetylase</fullName>
    </submittedName>
</protein>
<reference evidence="5" key="1">
    <citation type="submission" date="2010-04" db="EMBL/GenBank/DDBJ databases">
        <title>Complete genome sequence of Nitrosococcus halophilus Nc4, a salt-adapted, aerobic obligate ammonia-oxidizing sulfur purple bacterium.</title>
        <authorList>
            <consortium name="US DOE Joint Genome Institute"/>
            <person name="Campbell M.A."/>
            <person name="Malfatti S.A."/>
            <person name="Chain P.S.G."/>
            <person name="Heidelberg J.F."/>
            <person name="Ward B.B."/>
            <person name="Klotz M.G."/>
        </authorList>
    </citation>
    <scope>NUCLEOTIDE SEQUENCE [LARGE SCALE GENOMIC DNA]</scope>
    <source>
        <strain evidence="5">Nc4</strain>
    </source>
</reference>
<dbReference type="GO" id="GO:0005576">
    <property type="term" value="C:extracellular region"/>
    <property type="evidence" value="ECO:0007669"/>
    <property type="project" value="UniProtKB-SubCell"/>
</dbReference>
<dbReference type="GO" id="GO:0005975">
    <property type="term" value="P:carbohydrate metabolic process"/>
    <property type="evidence" value="ECO:0007669"/>
    <property type="project" value="InterPro"/>
</dbReference>
<keyword evidence="2" id="KW-0732">Signal</keyword>
<dbReference type="PROSITE" id="PS51677">
    <property type="entry name" value="NODB"/>
    <property type="match status" value="1"/>
</dbReference>
<dbReference type="InterPro" id="IPR002509">
    <property type="entry name" value="NODB_dom"/>
</dbReference>
<evidence type="ECO:0000259" key="3">
    <source>
        <dbReference type="PROSITE" id="PS51677"/>
    </source>
</evidence>
<keyword evidence="5" id="KW-1185">Reference proteome</keyword>
<dbReference type="PANTHER" id="PTHR34216:SF3">
    <property type="entry name" value="POLY-BETA-1,6-N-ACETYL-D-GLUCOSAMINE N-DEACETYLASE"/>
    <property type="match status" value="1"/>
</dbReference>
<dbReference type="GO" id="GO:0016810">
    <property type="term" value="F:hydrolase activity, acting on carbon-nitrogen (but not peptide) bonds"/>
    <property type="evidence" value="ECO:0007669"/>
    <property type="project" value="InterPro"/>
</dbReference>
<name>D5C029_NITHN</name>
<dbReference type="eggNOG" id="COG0726">
    <property type="taxonomic scope" value="Bacteria"/>
</dbReference>
<dbReference type="STRING" id="472759.Nhal_3226"/>
<dbReference type="PANTHER" id="PTHR34216">
    <property type="match status" value="1"/>
</dbReference>
<gene>
    <name evidence="4" type="ordered locus">Nhal_3226</name>
</gene>
<dbReference type="KEGG" id="nhl:Nhal_3226"/>
<dbReference type="EMBL" id="CP001798">
    <property type="protein sequence ID" value="ADE16276.1"/>
    <property type="molecule type" value="Genomic_DNA"/>
</dbReference>
<dbReference type="HOGENOM" id="CLU_030024_1_1_6"/>
<sequence length="340" mass="38149">MEQKGAGETLQGFEKAALSMLEPLASLFWPGGRRARLSVLIYHRVLPSSDPLMPGEPDAAQFRWQMELLARYFNPLPLAEAARRLWEGTLPPRAVSVTFDDGYADNVEVALPILQQVGVPATFFIATGYLDGGWMWNDKVIEALRRMPDGELDLTEEGLEVCSLSNTADRLTAVEQILARLKYLSWEEREAQAQVLAQRCRVPLSNSLMMTSSQVRELHQAGMEIGAHTRNHPILASLARVSAEQEIAASKAWLEDLLGESVRLFAYPNGKPGKDYLQEHVDIVRGLGFEAAVSTAWGVASSRSDPWQLPRFTPWDRTPSRFMMRLLWNYRSVGVPLRED</sequence>
<dbReference type="AlphaFoldDB" id="D5C029"/>
<organism evidence="4 5">
    <name type="scientific">Nitrosococcus halophilus (strain Nc4)</name>
    <dbReference type="NCBI Taxonomy" id="472759"/>
    <lineage>
        <taxon>Bacteria</taxon>
        <taxon>Pseudomonadati</taxon>
        <taxon>Pseudomonadota</taxon>
        <taxon>Gammaproteobacteria</taxon>
        <taxon>Chromatiales</taxon>
        <taxon>Chromatiaceae</taxon>
        <taxon>Nitrosococcus</taxon>
    </lineage>
</organism>